<dbReference type="InterPro" id="IPR005546">
    <property type="entry name" value="Autotransporte_beta"/>
</dbReference>
<dbReference type="InterPro" id="IPR026856">
    <property type="entry name" value="Sialidase_fam"/>
</dbReference>
<gene>
    <name evidence="6" type="ORF">AK33_02580</name>
</gene>
<sequence length="1627" mass="178225">MKKQTKTWLKQTAIAGFVAATLGNTTQAEMIFQHSSTKSLGSMNITSQLAEDTFKLENGSITFRVRNVAQSPARSNGAIQNAFGTLMGVTSSSADRNYLWFYSRLDSNNNEYIGLEIRNAQGNLVPNAELLTVATPRNLGEYRTITYTFDKEAGQIKIYINGQLQKTSNSSKFFNDVVGLNTIALGRALRSQENPLAGDILYADITKNVLNADEIKTKHQQLVEAQNAAFERRNLFGAEKTEKYEIFKPGQGGANSYRIPSLFTTQKGTVIAATDKRHQHAGDWGNIDTVIRRSTDGGKTWGEDQVILDLASQNYGTENSAFLIDPLVVQDKNTGRIFMLVDMFPEMRGLFGFGAGAEPDGTGYKNIGGTHYRVLTDTAGNQYTVRENGVVYNEDNQATNYRVVMEGNREIAYKDLGDLYQGETRLGNIFLNTRNSGNDSAPLVAKRTSYLWLIHSDDDGETWSNPVDITPQVKADWMQFMGVGPGNGIQLKNGNLVMPVYYTNNVGKLQGSQTAAVIISRDGGKTWERGEAPTDRWEAANGGSRLLNSYYKQTTESQLIELNNGEIKMFSRNLIDGKKKVVISTSKDGGYSWTNSKVLDDVLLDPYSQMSVIKYSKRINGKEIVIFANPHSTTRSNGKVWLGEVQDDGSIVWKYSTNITVGTPYSYNSLTELPNGDIGLLYEEVQGQNIQYVRLNIQELVWHDNFVHRDIRNPDNKEVNLNDSADQTFYKIGDGEMIQVGTGINLSHLVVEEGLATLSQKANEQNEKQAFSSVQVNKNGTVRLGSADQVNLSNLTLNQGTLDLNGNQIVIDDVTQPPTGLRAETINGNIINQNSETEAGLTIALNGNRQINGIFGDKSGKVNLAYQPTEKEANLVLAGNSLLNMIDVNKGTITYAADTTHQAKEAVLTEANLVLTDGNTVNIEHTKLDKLSNLVVHNTDRTVQLTTNVSGEGNFVKSGTGALKLNANLNHAGLTELREGNIDLQGTIKGSIVVLGNRAVLSGNGKIDTHSVWAKGAVIEPAAQQPIVNSGRAFRNANSFTPQTLTFSSVNSLGADLVLRINNIFQNMQRWAHDRVIIEGDLTTTEPNRVEAKLLGTEKGVSDKNQNGQYDADEGLSLVQVKGNGELGQFVLNKATASGADVSDIYKFTLVSVDKKVNGNDYYDYRLQNLLIDEEGNSPESVIHYTEPTPSTLENNNPNGGKSTDNTAGEYSGDIGNTSNPNSSESTDNPIDGNRGDTDNTSTLNGGESTDNSVSRNSEDTGNISNPSSSDNANNPVDRNYGDIDSTSNLNSSKNTDNPIGENSGDISNASNPSNTDNTMPEPTHRAAINSRVPSYLVAPIAMYNHGNLIRQQFMENLWTHDKRGFYVSQQNGNSRYDSNLSFIDYGYNFKAKQSSTLFGGYLPIGVNSELHLGLGFGKYSVNPQAADGWSETRYKSTFFMAALHNQWDNLIVNASIGYHLQKGKIHTADAQNAASIKGKQFQASGEVGYQIPLGNVAVTPVWGLTYQQVKTSTNNRVGNWAVDIDPFKVFSQHIGANLSWKGDQIRLNAGVFYEHQHSRGGKVAIQANQTEQFKSGSLGSGLVFKLNGDIALTEQFFIELGVAHRKALDKAKIHQTQFNAKLEYRF</sequence>
<comment type="caution">
    <text evidence="6">The sequence shown here is derived from an EMBL/GenBank/DDBJ whole genome shotgun (WGS) entry which is preliminary data.</text>
</comment>
<dbReference type="PATRIC" id="fig|1450449.3.peg.475"/>
<dbReference type="PROSITE" id="PS51208">
    <property type="entry name" value="AUTOTRANSPORTER"/>
    <property type="match status" value="1"/>
</dbReference>
<name>A0A011P926_9PAST</name>
<dbReference type="Gene3D" id="2.40.220.10">
    <property type="entry name" value="Intramolecular Trans-sialidase, Domain 3"/>
    <property type="match status" value="1"/>
</dbReference>
<feature type="compositionally biased region" description="Low complexity" evidence="4">
    <location>
        <begin position="1263"/>
        <end position="1275"/>
    </location>
</feature>
<organism evidence="6 7">
    <name type="scientific">Mannheimia granulomatis</name>
    <dbReference type="NCBI Taxonomy" id="85402"/>
    <lineage>
        <taxon>Bacteria</taxon>
        <taxon>Pseudomonadati</taxon>
        <taxon>Pseudomonadota</taxon>
        <taxon>Gammaproteobacteria</taxon>
        <taxon>Pasteurellales</taxon>
        <taxon>Pasteurellaceae</taxon>
        <taxon>Mannheimia</taxon>
    </lineage>
</organism>
<dbReference type="SUPFAM" id="SSF50939">
    <property type="entry name" value="Sialidases"/>
    <property type="match status" value="1"/>
</dbReference>
<dbReference type="GO" id="GO:0005737">
    <property type="term" value="C:cytoplasm"/>
    <property type="evidence" value="ECO:0007669"/>
    <property type="project" value="TreeGrafter"/>
</dbReference>
<dbReference type="InterPro" id="IPR036709">
    <property type="entry name" value="Autotransporte_beta_dom_sf"/>
</dbReference>
<dbReference type="SMART" id="SM00869">
    <property type="entry name" value="Autotransporter"/>
    <property type="match status" value="1"/>
</dbReference>
<dbReference type="Gene3D" id="2.60.120.200">
    <property type="match status" value="1"/>
</dbReference>
<dbReference type="InterPro" id="IPR011040">
    <property type="entry name" value="Sialidase"/>
</dbReference>
<feature type="domain" description="Autotransporter" evidence="5">
    <location>
        <begin position="1359"/>
        <end position="1627"/>
    </location>
</feature>
<evidence type="ECO:0000256" key="1">
    <source>
        <dbReference type="ARBA" id="ARBA00000427"/>
    </source>
</evidence>
<feature type="compositionally biased region" description="Polar residues" evidence="4">
    <location>
        <begin position="1239"/>
        <end position="1262"/>
    </location>
</feature>
<dbReference type="PANTHER" id="PTHR10628">
    <property type="entry name" value="SIALIDASE"/>
    <property type="match status" value="1"/>
</dbReference>
<evidence type="ECO:0000256" key="2">
    <source>
        <dbReference type="ARBA" id="ARBA00009348"/>
    </source>
</evidence>
<feature type="compositionally biased region" description="Polar residues" evidence="4">
    <location>
        <begin position="1305"/>
        <end position="1321"/>
    </location>
</feature>
<proteinExistence type="inferred from homology"/>
<reference evidence="6 7" key="1">
    <citation type="journal article" date="2014" name="Genome Announc.">
        <title>Genome Sequence of a Presumptive Mannheimia haemolytica Strain with an A1/A6-Cross-Reactive Serotype from a White-Tailed Deer (Odocoileus virginianus).</title>
        <authorList>
            <person name="Lawrence P.K."/>
            <person name="Bey R.F."/>
            <person name="Wiener B."/>
            <person name="Kittichotirat W."/>
            <person name="Bumgarner R.E."/>
        </authorList>
    </citation>
    <scope>NUCLEOTIDE SEQUENCE [LARGE SCALE GENOMIC DNA]</scope>
    <source>
        <strain evidence="6 7">PKL10</strain>
    </source>
</reference>
<evidence type="ECO:0000313" key="7">
    <source>
        <dbReference type="Proteomes" id="UP000054123"/>
    </source>
</evidence>
<comment type="similarity">
    <text evidence="2">Belongs to the glycosyl hydrolase 33 family.</text>
</comment>
<dbReference type="Proteomes" id="UP000054123">
    <property type="component" value="Unassembled WGS sequence"/>
</dbReference>
<dbReference type="InterPro" id="IPR011050">
    <property type="entry name" value="Pectin_lyase_fold/virulence"/>
</dbReference>
<dbReference type="PANTHER" id="PTHR10628:SF30">
    <property type="entry name" value="EXO-ALPHA-SIALIDASE"/>
    <property type="match status" value="1"/>
</dbReference>
<accession>A0A011P926</accession>
<evidence type="ECO:0000313" key="6">
    <source>
        <dbReference type="EMBL" id="EXI62874.1"/>
    </source>
</evidence>
<evidence type="ECO:0000256" key="4">
    <source>
        <dbReference type="SAM" id="MobiDB-lite"/>
    </source>
</evidence>
<dbReference type="InterPro" id="IPR036278">
    <property type="entry name" value="Sialidase_sf"/>
</dbReference>
<dbReference type="InterPro" id="IPR012332">
    <property type="entry name" value="Autotransporter_pectin_lyase_C"/>
</dbReference>
<dbReference type="SUPFAM" id="SSF103515">
    <property type="entry name" value="Autotransporter"/>
    <property type="match status" value="1"/>
</dbReference>
<dbReference type="SUPFAM" id="SSF49899">
    <property type="entry name" value="Concanavalin A-like lectins/glucanases"/>
    <property type="match status" value="1"/>
</dbReference>
<dbReference type="InterPro" id="IPR023364">
    <property type="entry name" value="Trans_sialidase_dom3"/>
</dbReference>
<evidence type="ECO:0000259" key="5">
    <source>
        <dbReference type="PROSITE" id="PS51208"/>
    </source>
</evidence>
<keyword evidence="7" id="KW-1185">Reference proteome</keyword>
<dbReference type="Gene3D" id="2.40.128.130">
    <property type="entry name" value="Autotransporter beta-domain"/>
    <property type="match status" value="1"/>
</dbReference>
<dbReference type="Gene3D" id="2.120.10.10">
    <property type="match status" value="1"/>
</dbReference>
<protein>
    <recommendedName>
        <fullName evidence="3">exo-alpha-sialidase</fullName>
        <ecNumber evidence="3">3.2.1.18</ecNumber>
    </recommendedName>
</protein>
<dbReference type="Pfam" id="PF13088">
    <property type="entry name" value="BNR_2"/>
    <property type="match status" value="1"/>
</dbReference>
<dbReference type="CDD" id="cd15482">
    <property type="entry name" value="Sialidase_non-viral"/>
    <property type="match status" value="1"/>
</dbReference>
<dbReference type="Gene3D" id="2.160.20.20">
    <property type="match status" value="1"/>
</dbReference>
<dbReference type="RefSeq" id="WP_042801699.1">
    <property type="nucleotide sequence ID" value="NZ_AVSP01000006.1"/>
</dbReference>
<dbReference type="EC" id="3.2.1.18" evidence="3"/>
<dbReference type="GO" id="GO:0006689">
    <property type="term" value="P:ganglioside catabolic process"/>
    <property type="evidence" value="ECO:0007669"/>
    <property type="project" value="TreeGrafter"/>
</dbReference>
<dbReference type="SUPFAM" id="SSF51126">
    <property type="entry name" value="Pectin lyase-like"/>
    <property type="match status" value="1"/>
</dbReference>
<dbReference type="GO" id="GO:0004308">
    <property type="term" value="F:exo-alpha-sialidase activity"/>
    <property type="evidence" value="ECO:0007669"/>
    <property type="project" value="UniProtKB-EC"/>
</dbReference>
<comment type="catalytic activity">
    <reaction evidence="1">
        <text>Hydrolysis of alpha-(2-&gt;3)-, alpha-(2-&gt;6)-, alpha-(2-&gt;8)- glycosidic linkages of terminal sialic acid residues in oligosaccharides, glycoproteins, glycolipids, colominic acid and synthetic substrates.</text>
        <dbReference type="EC" id="3.2.1.18"/>
    </reaction>
</comment>
<feature type="compositionally biased region" description="Polar residues" evidence="4">
    <location>
        <begin position="1285"/>
        <end position="1298"/>
    </location>
</feature>
<feature type="region of interest" description="Disordered" evidence="4">
    <location>
        <begin position="1180"/>
        <end position="1324"/>
    </location>
</feature>
<dbReference type="GO" id="GO:0016020">
    <property type="term" value="C:membrane"/>
    <property type="evidence" value="ECO:0007669"/>
    <property type="project" value="TreeGrafter"/>
</dbReference>
<dbReference type="OrthoDB" id="7294637at2"/>
<dbReference type="EMBL" id="JANJ01000002">
    <property type="protein sequence ID" value="EXI62874.1"/>
    <property type="molecule type" value="Genomic_DNA"/>
</dbReference>
<dbReference type="GO" id="GO:0009313">
    <property type="term" value="P:oligosaccharide catabolic process"/>
    <property type="evidence" value="ECO:0007669"/>
    <property type="project" value="TreeGrafter"/>
</dbReference>
<evidence type="ECO:0000256" key="3">
    <source>
        <dbReference type="ARBA" id="ARBA00012733"/>
    </source>
</evidence>
<dbReference type="InterPro" id="IPR013320">
    <property type="entry name" value="ConA-like_dom_sf"/>
</dbReference>
<dbReference type="STRING" id="1122190.GCA_000621105_01141"/>
<feature type="compositionally biased region" description="Polar residues" evidence="4">
    <location>
        <begin position="1188"/>
        <end position="1229"/>
    </location>
</feature>